<dbReference type="EMBL" id="JAAALK010000289">
    <property type="protein sequence ID" value="KAG8051298.1"/>
    <property type="molecule type" value="Genomic_DNA"/>
</dbReference>
<dbReference type="OrthoDB" id="206335at2759"/>
<keyword evidence="2" id="KW-1185">Reference proteome</keyword>
<sequence length="287" mass="31100">MSVPSGSGEAVPTPAPASYYDVYGPDAKPDVVFKEATSNSTLNLQDVQGLVTWVIGDGMLPSWVFVKNKPLIPKVALLYVPGLDAALYMSQSRLLSSLKEFCGNPRPVLASSCIPDERHTIDALLTCRVKRKRELKTSNQSYKSDGQAPSILHSLLSTFGLARILLRSPLVSFALKPCKRPKKAASKKALVPGMSSSSVQAQVAVAAKPAARRLGPRDLRSLSDRFEQTLELKASTSTEESVQRICEGKISEGIQLRVPGKTRPFRGLSLTKSLFTRLSSGRASDCR</sequence>
<reference evidence="1" key="1">
    <citation type="journal article" date="2021" name="bioRxiv">
        <title>Whole Genome Assembly and Annotation of Northern Wild Rice, Zizania palustris L., Supports a Whole Genome Duplication in the Zizania Genus.</title>
        <authorList>
            <person name="Haas M."/>
            <person name="Kono T."/>
            <person name="Macchietto M."/>
            <person name="Millas R."/>
            <person name="McGilp L."/>
            <person name="Shao M."/>
            <person name="Duquette J."/>
            <person name="Hirsch C.N."/>
            <person name="Kimball J."/>
        </authorList>
    </citation>
    <scope>NUCLEOTIDE SEQUENCE</scope>
    <source>
        <tissue evidence="1">Fresh leaf tissue</tissue>
    </source>
</reference>
<proteinExistence type="predicted"/>
<reference evidence="1" key="2">
    <citation type="submission" date="2021-02" db="EMBL/GenBank/DDBJ databases">
        <authorList>
            <person name="Kimball J.A."/>
            <person name="Haas M.W."/>
            <person name="Macchietto M."/>
            <person name="Kono T."/>
            <person name="Duquette J."/>
            <person name="Shao M."/>
        </authorList>
    </citation>
    <scope>NUCLEOTIDE SEQUENCE</scope>
    <source>
        <tissue evidence="1">Fresh leaf tissue</tissue>
    </source>
</reference>
<evidence type="ECO:0000313" key="2">
    <source>
        <dbReference type="Proteomes" id="UP000729402"/>
    </source>
</evidence>
<dbReference type="AlphaFoldDB" id="A0A8J5RL83"/>
<organism evidence="1 2">
    <name type="scientific">Zizania palustris</name>
    <name type="common">Northern wild rice</name>
    <dbReference type="NCBI Taxonomy" id="103762"/>
    <lineage>
        <taxon>Eukaryota</taxon>
        <taxon>Viridiplantae</taxon>
        <taxon>Streptophyta</taxon>
        <taxon>Embryophyta</taxon>
        <taxon>Tracheophyta</taxon>
        <taxon>Spermatophyta</taxon>
        <taxon>Magnoliopsida</taxon>
        <taxon>Liliopsida</taxon>
        <taxon>Poales</taxon>
        <taxon>Poaceae</taxon>
        <taxon>BOP clade</taxon>
        <taxon>Oryzoideae</taxon>
        <taxon>Oryzeae</taxon>
        <taxon>Zizaniinae</taxon>
        <taxon>Zizania</taxon>
    </lineage>
</organism>
<accession>A0A8J5RL83</accession>
<dbReference type="Proteomes" id="UP000729402">
    <property type="component" value="Unassembled WGS sequence"/>
</dbReference>
<comment type="caution">
    <text evidence="1">The sequence shown here is derived from an EMBL/GenBank/DDBJ whole genome shotgun (WGS) entry which is preliminary data.</text>
</comment>
<evidence type="ECO:0000313" key="1">
    <source>
        <dbReference type="EMBL" id="KAG8051298.1"/>
    </source>
</evidence>
<protein>
    <submittedName>
        <fullName evidence="1">Uncharacterized protein</fullName>
    </submittedName>
</protein>
<gene>
    <name evidence="1" type="ORF">GUJ93_ZPchr0009g1089</name>
</gene>
<name>A0A8J5RL83_ZIZPA</name>